<organism evidence="3 4">
    <name type="scientific">Chytriomyces confervae</name>
    <dbReference type="NCBI Taxonomy" id="246404"/>
    <lineage>
        <taxon>Eukaryota</taxon>
        <taxon>Fungi</taxon>
        <taxon>Fungi incertae sedis</taxon>
        <taxon>Chytridiomycota</taxon>
        <taxon>Chytridiomycota incertae sedis</taxon>
        <taxon>Chytridiomycetes</taxon>
        <taxon>Chytridiales</taxon>
        <taxon>Chytriomycetaceae</taxon>
        <taxon>Chytriomyces</taxon>
    </lineage>
</organism>
<dbReference type="PANTHER" id="PTHR12482:SF62">
    <property type="entry name" value="LIPASE ROG1-RELATED"/>
    <property type="match status" value="1"/>
</dbReference>
<dbReference type="InterPro" id="IPR007751">
    <property type="entry name" value="DUF676_lipase-like"/>
</dbReference>
<comment type="caution">
    <text evidence="3">The sequence shown here is derived from an EMBL/GenBank/DDBJ whole genome shotgun (WGS) entry which is preliminary data.</text>
</comment>
<evidence type="ECO:0000256" key="1">
    <source>
        <dbReference type="ARBA" id="ARBA00007920"/>
    </source>
</evidence>
<gene>
    <name evidence="3" type="ORF">CcCBS67573_g09950</name>
</gene>
<dbReference type="OrthoDB" id="273452at2759"/>
<dbReference type="InterPro" id="IPR029058">
    <property type="entry name" value="AB_hydrolase_fold"/>
</dbReference>
<evidence type="ECO:0000313" key="3">
    <source>
        <dbReference type="EMBL" id="TPX52094.1"/>
    </source>
</evidence>
<dbReference type="PANTHER" id="PTHR12482">
    <property type="entry name" value="LIPASE ROG1-RELATED-RELATED"/>
    <property type="match status" value="1"/>
</dbReference>
<dbReference type="Proteomes" id="UP000320333">
    <property type="component" value="Unassembled WGS sequence"/>
</dbReference>
<dbReference type="AlphaFoldDB" id="A0A507DKB7"/>
<dbReference type="Pfam" id="PF05057">
    <property type="entry name" value="DUF676"/>
    <property type="match status" value="1"/>
</dbReference>
<dbReference type="Gene3D" id="3.40.50.1820">
    <property type="entry name" value="alpha/beta hydrolase"/>
    <property type="match status" value="1"/>
</dbReference>
<dbReference type="InterPro" id="IPR044294">
    <property type="entry name" value="Lipase-like"/>
</dbReference>
<reference evidence="3 4" key="1">
    <citation type="journal article" date="2019" name="Sci. Rep.">
        <title>Comparative genomics of chytrid fungi reveal insights into the obligate biotrophic and pathogenic lifestyle of Synchytrium endobioticum.</title>
        <authorList>
            <person name="van de Vossenberg B.T.L.H."/>
            <person name="Warris S."/>
            <person name="Nguyen H.D.T."/>
            <person name="van Gent-Pelzer M.P.E."/>
            <person name="Joly D.L."/>
            <person name="van de Geest H.C."/>
            <person name="Bonants P.J.M."/>
            <person name="Smith D.S."/>
            <person name="Levesque C.A."/>
            <person name="van der Lee T.A.J."/>
        </authorList>
    </citation>
    <scope>NUCLEOTIDE SEQUENCE [LARGE SCALE GENOMIC DNA]</scope>
    <source>
        <strain evidence="3 4">CBS 675.73</strain>
    </source>
</reference>
<name>A0A507DKB7_9FUNG</name>
<proteinExistence type="inferred from homology"/>
<comment type="similarity">
    <text evidence="1">Belongs to the putative lipase ROG1 family.</text>
</comment>
<evidence type="ECO:0000313" key="4">
    <source>
        <dbReference type="Proteomes" id="UP000320333"/>
    </source>
</evidence>
<sequence>MGHSLGGLIARMVAHKLMLHKFKLRHYVSIATPHLGSRFKSVIPPEAAAVVARQTGKDLFLMDGKDPLVAALAHTPFLETLAAFESRTAYGCVQYDMSVGFETSLIRVDNPYLERFSTQRITQPFQALMNSMPVAYSFNFTSVSSSQPRLKDVSTPTGDMSSLLDSNSDVHVQQMLERLNSLTWTKIAIFPTRPLYGHVDVIVRDERWNLQFGHSVIQHIVDRVLGIPANAQLVVK</sequence>
<evidence type="ECO:0000259" key="2">
    <source>
        <dbReference type="Pfam" id="PF05057"/>
    </source>
</evidence>
<feature type="domain" description="DUF676" evidence="2">
    <location>
        <begin position="1"/>
        <end position="103"/>
    </location>
</feature>
<dbReference type="EMBL" id="QEAP01001080">
    <property type="protein sequence ID" value="TPX52094.1"/>
    <property type="molecule type" value="Genomic_DNA"/>
</dbReference>
<protein>
    <recommendedName>
        <fullName evidence="2">DUF676 domain-containing protein</fullName>
    </recommendedName>
</protein>
<keyword evidence="4" id="KW-1185">Reference proteome</keyword>
<dbReference type="SUPFAM" id="SSF53474">
    <property type="entry name" value="alpha/beta-Hydrolases"/>
    <property type="match status" value="1"/>
</dbReference>
<accession>A0A507DKB7</accession>